<protein>
    <submittedName>
        <fullName evidence="3">Uncharacterized protein</fullName>
    </submittedName>
</protein>
<sequence length="992" mass="110551">MEKYEGAYRPVPVATVAGEGDQFAAEASNERRFLPMSIGKSAGAIKKNFESSREEDSICGPLDPCGCCISRAQLKDGTLCNRLVMCTFAICLLWATSLQTSIYISQSTISSPKFSAVTAACEEVIDESKSQRSQYLVCVDRDLEQCADDFDEAVVQLVEQTNTRLETNADFLDEVAVYQQLCSESFTTSQAAISEWLSFGLSYVLEYTCPSDDDSPSPYCNVSCSYDDDDPNACSCVEVADMVGDISSLRSAAYETSSEYKEESRSTVSSVADYATDLAAYNEAYSYNKTEAIREAFGAVLEPLNDAYVLLLNESLDDLFPEADIAMGCLSMRDLENNTGCYEGIEGLRAVYQDVRDKLDDAIDVAQDGFEEFIDEADEFVGNVASAFNTFMTFYDGVMSLGIDYGSLPWASLSLSDFIAPDPNWPSAAGILTGLSKVPGANYIYSEVSDVFGDFVENLTLVNADVAARASALADDLANTAEDLPQLSPDDYNPPEYSEYSTTADTPEEEDELHEEESDVFIAEQAATINAFSELQNEIVDDDGIQDLNVTFNDDFEYLSSAAFTFEEFVESTFDVDFLSVNLGLIASLFLFLDYAYRIFRTLYYIRLFWSRAGVNLPPVDIRFDRDEISPFGRGNTSDADSCCDCSGGFLCIALCPCWGPCICLIFLVIILANLILIYIPILHDYRNFCVQGHGNGTFLTKNIYSLAYNYAAEDGNDAYFQGVEDYNTQKSDICGEYTTFTQEQQQEDEALLSSLVSSHELTRDDVYMMGQCINTTAMDGLFQHACCGKGGYEAYSCDPLYNLTCPRNYEDVPYEQLGTLLDNAGCTEDPSTWTIDDASFYCSDLPDCQPSCDNPNKEVLRHLSNICGCMAEWLLHAWWMQTCGVIMVYILMNLSRIIVVDALCRIFWRTMAPNCFTYLATCSFDGQYLGPPDGHKFPSFKRMLHDELHELLRFYGRSAWVELLLGIAINYIWVYFLNWVQDSIRYDANAI</sequence>
<feature type="transmembrane region" description="Helical" evidence="2">
    <location>
        <begin position="874"/>
        <end position="893"/>
    </location>
</feature>
<name>A0A7S2RBE8_9STRA</name>
<dbReference type="EMBL" id="HBHJ01003632">
    <property type="protein sequence ID" value="CAD9665040.1"/>
    <property type="molecule type" value="Transcribed_RNA"/>
</dbReference>
<evidence type="ECO:0000313" key="3">
    <source>
        <dbReference type="EMBL" id="CAD9665040.1"/>
    </source>
</evidence>
<evidence type="ECO:0000256" key="2">
    <source>
        <dbReference type="SAM" id="Phobius"/>
    </source>
</evidence>
<feature type="transmembrane region" description="Helical" evidence="2">
    <location>
        <begin position="658"/>
        <end position="682"/>
    </location>
</feature>
<accession>A0A7S2RBE8</accession>
<feature type="transmembrane region" description="Helical" evidence="2">
    <location>
        <begin position="578"/>
        <end position="597"/>
    </location>
</feature>
<feature type="transmembrane region" description="Helical" evidence="2">
    <location>
        <begin position="960"/>
        <end position="978"/>
    </location>
</feature>
<keyword evidence="2" id="KW-0472">Membrane</keyword>
<gene>
    <name evidence="3" type="ORF">RMAR1173_LOCUS2327</name>
</gene>
<organism evidence="3">
    <name type="scientific">Rhizochromulina marina</name>
    <dbReference type="NCBI Taxonomy" id="1034831"/>
    <lineage>
        <taxon>Eukaryota</taxon>
        <taxon>Sar</taxon>
        <taxon>Stramenopiles</taxon>
        <taxon>Ochrophyta</taxon>
        <taxon>Dictyochophyceae</taxon>
        <taxon>Rhizochromulinales</taxon>
        <taxon>Rhizochromulina</taxon>
    </lineage>
</organism>
<evidence type="ECO:0000256" key="1">
    <source>
        <dbReference type="SAM" id="MobiDB-lite"/>
    </source>
</evidence>
<keyword evidence="2" id="KW-0812">Transmembrane</keyword>
<keyword evidence="2" id="KW-1133">Transmembrane helix</keyword>
<dbReference type="AlphaFoldDB" id="A0A7S2RBE8"/>
<proteinExistence type="predicted"/>
<reference evidence="3" key="1">
    <citation type="submission" date="2021-01" db="EMBL/GenBank/DDBJ databases">
        <authorList>
            <person name="Corre E."/>
            <person name="Pelletier E."/>
            <person name="Niang G."/>
            <person name="Scheremetjew M."/>
            <person name="Finn R."/>
            <person name="Kale V."/>
            <person name="Holt S."/>
            <person name="Cochrane G."/>
            <person name="Meng A."/>
            <person name="Brown T."/>
            <person name="Cohen L."/>
        </authorList>
    </citation>
    <scope>NUCLEOTIDE SEQUENCE</scope>
    <source>
        <strain evidence="3">CCMP1243</strain>
    </source>
</reference>
<feature type="region of interest" description="Disordered" evidence="1">
    <location>
        <begin position="483"/>
        <end position="513"/>
    </location>
</feature>